<dbReference type="InterPro" id="IPR022898">
    <property type="entry name" value="RNase_HII"/>
</dbReference>
<dbReference type="PANTHER" id="PTHR10954:SF18">
    <property type="entry name" value="RIBONUCLEASE HII"/>
    <property type="match status" value="1"/>
</dbReference>
<name>A0A9D1K053_9FIRM</name>
<dbReference type="GO" id="GO:0004523">
    <property type="term" value="F:RNA-DNA hybrid ribonuclease activity"/>
    <property type="evidence" value="ECO:0007669"/>
    <property type="project" value="UniProtKB-UniRule"/>
</dbReference>
<evidence type="ECO:0000313" key="19">
    <source>
        <dbReference type="Proteomes" id="UP000824002"/>
    </source>
</evidence>
<dbReference type="FunFam" id="3.30.420.10:FF:000006">
    <property type="entry name" value="Ribonuclease HII"/>
    <property type="match status" value="1"/>
</dbReference>
<dbReference type="GO" id="GO:0003723">
    <property type="term" value="F:RNA binding"/>
    <property type="evidence" value="ECO:0007669"/>
    <property type="project" value="UniProtKB-UniRule"/>
</dbReference>
<comment type="cofactor">
    <cofactor evidence="2">
        <name>Mg(2+)</name>
        <dbReference type="ChEBI" id="CHEBI:18420"/>
    </cofactor>
</comment>
<comment type="caution">
    <text evidence="18">The sequence shown here is derived from an EMBL/GenBank/DDBJ whole genome shotgun (WGS) entry which is preliminary data.</text>
</comment>
<dbReference type="InterPro" id="IPR003509">
    <property type="entry name" value="UPF0102_YraN-like"/>
</dbReference>
<evidence type="ECO:0000256" key="1">
    <source>
        <dbReference type="ARBA" id="ARBA00000077"/>
    </source>
</evidence>
<keyword evidence="9 14" id="KW-0479">Metal-binding</keyword>
<keyword evidence="12 14" id="KW-0464">Manganese</keyword>
<dbReference type="NCBIfam" id="NF000596">
    <property type="entry name" value="PRK00015.1-4"/>
    <property type="match status" value="1"/>
</dbReference>
<comment type="subcellular location">
    <subcellularLocation>
        <location evidence="4 14">Cytoplasm</location>
    </subcellularLocation>
</comment>
<evidence type="ECO:0000259" key="17">
    <source>
        <dbReference type="PROSITE" id="PS51975"/>
    </source>
</evidence>
<dbReference type="InterPro" id="IPR024567">
    <property type="entry name" value="RNase_HII/HIII_dom"/>
</dbReference>
<accession>A0A9D1K053</accession>
<sequence length="330" mass="35677">MTLYEYDRSLGIPVFCGVDEAGRGPLAGDVYAAAVILPLDEEIPGINDSKKLSPKKREALFDVILEKAVAASIASATVEEIDRLNILQATFLAMNRAVDGLKVKPAFALVDGNRNPGLSVPSRLVVKGDGTSASIAAASILAKVARDRSMEELAKAYPQYAFEQHKGYGTKEHYARLDQYGASPVHRLTFLKKYFAAKEGTAQAHGKLGEDTAAGLLEQAGYRILERNYRCPGGEIDLIAQKDGFLAFCEVKARLSSGILPREAVTPAKQNRIIRAALTYLSEHPSELQPRFDVIEVTLSPAEGKALSAEHLPGAFVPDQRNGGMDYAAF</sequence>
<keyword evidence="8 14" id="KW-0540">Nuclease</keyword>
<feature type="binding site" evidence="14 15">
    <location>
        <position position="111"/>
    </location>
    <ligand>
        <name>a divalent metal cation</name>
        <dbReference type="ChEBI" id="CHEBI:60240"/>
    </ligand>
</feature>
<evidence type="ECO:0000256" key="12">
    <source>
        <dbReference type="ARBA" id="ARBA00023211"/>
    </source>
</evidence>
<dbReference type="GO" id="GO:0030145">
    <property type="term" value="F:manganese ion binding"/>
    <property type="evidence" value="ECO:0007669"/>
    <property type="project" value="UniProtKB-UniRule"/>
</dbReference>
<dbReference type="Gene3D" id="3.40.1350.10">
    <property type="match status" value="1"/>
</dbReference>
<feature type="domain" description="RNase H type-2" evidence="17">
    <location>
        <begin position="13"/>
        <end position="207"/>
    </location>
</feature>
<dbReference type="InterPro" id="IPR011335">
    <property type="entry name" value="Restrct_endonuc-II-like"/>
</dbReference>
<dbReference type="InterPro" id="IPR011856">
    <property type="entry name" value="tRNA_endonuc-like_dom_sf"/>
</dbReference>
<dbReference type="PROSITE" id="PS51975">
    <property type="entry name" value="RNASE_H_2"/>
    <property type="match status" value="1"/>
</dbReference>
<dbReference type="NCBIfam" id="NF000594">
    <property type="entry name" value="PRK00015.1-1"/>
    <property type="match status" value="1"/>
</dbReference>
<dbReference type="SUPFAM" id="SSF52980">
    <property type="entry name" value="Restriction endonuclease-like"/>
    <property type="match status" value="1"/>
</dbReference>
<gene>
    <name evidence="14 18" type="primary">rnhB</name>
    <name evidence="18" type="ORF">IAB51_09130</name>
</gene>
<dbReference type="HAMAP" id="MF_00052_B">
    <property type="entry name" value="RNase_HII_B"/>
    <property type="match status" value="1"/>
</dbReference>
<comment type="function">
    <text evidence="3 14 16">Endonuclease that specifically degrades the RNA of RNA-DNA hybrids.</text>
</comment>
<dbReference type="InterPro" id="IPR012337">
    <property type="entry name" value="RNaseH-like_sf"/>
</dbReference>
<comment type="similarity">
    <text evidence="6 14 16">Belongs to the RNase HII family.</text>
</comment>
<evidence type="ECO:0000256" key="8">
    <source>
        <dbReference type="ARBA" id="ARBA00022722"/>
    </source>
</evidence>
<dbReference type="GO" id="GO:0006298">
    <property type="term" value="P:mismatch repair"/>
    <property type="evidence" value="ECO:0007669"/>
    <property type="project" value="TreeGrafter"/>
</dbReference>
<feature type="binding site" evidence="14 15">
    <location>
        <position position="19"/>
    </location>
    <ligand>
        <name>a divalent metal cation</name>
        <dbReference type="ChEBI" id="CHEBI:60240"/>
    </ligand>
</feature>
<keyword evidence="10 14" id="KW-0255">Endonuclease</keyword>
<evidence type="ECO:0000256" key="5">
    <source>
        <dbReference type="ARBA" id="ARBA00006738"/>
    </source>
</evidence>
<dbReference type="Gene3D" id="3.30.420.10">
    <property type="entry name" value="Ribonuclease H-like superfamily/Ribonuclease H"/>
    <property type="match status" value="1"/>
</dbReference>
<evidence type="ECO:0000256" key="13">
    <source>
        <dbReference type="HAMAP-Rule" id="MF_00048"/>
    </source>
</evidence>
<keyword evidence="11 14" id="KW-0378">Hydrolase</keyword>
<dbReference type="GO" id="GO:0043137">
    <property type="term" value="P:DNA replication, removal of RNA primer"/>
    <property type="evidence" value="ECO:0007669"/>
    <property type="project" value="TreeGrafter"/>
</dbReference>
<feature type="binding site" evidence="14 15">
    <location>
        <position position="20"/>
    </location>
    <ligand>
        <name>a divalent metal cation</name>
        <dbReference type="ChEBI" id="CHEBI:60240"/>
    </ligand>
</feature>
<dbReference type="GO" id="GO:0032299">
    <property type="term" value="C:ribonuclease H2 complex"/>
    <property type="evidence" value="ECO:0007669"/>
    <property type="project" value="TreeGrafter"/>
</dbReference>
<evidence type="ECO:0000256" key="10">
    <source>
        <dbReference type="ARBA" id="ARBA00022759"/>
    </source>
</evidence>
<evidence type="ECO:0000256" key="2">
    <source>
        <dbReference type="ARBA" id="ARBA00001946"/>
    </source>
</evidence>
<evidence type="ECO:0000256" key="15">
    <source>
        <dbReference type="PROSITE-ProRule" id="PRU01319"/>
    </source>
</evidence>
<dbReference type="Pfam" id="PF01351">
    <property type="entry name" value="RNase_HII"/>
    <property type="match status" value="1"/>
</dbReference>
<protein>
    <recommendedName>
        <fullName evidence="13 14">Multifunctional fusion protein</fullName>
    </recommendedName>
    <domain>
        <recommendedName>
            <fullName evidence="14">Ribonuclease HII</fullName>
            <shortName evidence="14">RNase HII</shortName>
            <ecNumber evidence="14">3.1.26.4</ecNumber>
        </recommendedName>
    </domain>
    <domain>
        <recommendedName>
            <fullName evidence="13">UPF0102 protein IAB51_09130</fullName>
        </recommendedName>
    </domain>
</protein>
<reference evidence="18" key="2">
    <citation type="journal article" date="2021" name="PeerJ">
        <title>Extensive microbial diversity within the chicken gut microbiome revealed by metagenomics and culture.</title>
        <authorList>
            <person name="Gilroy R."/>
            <person name="Ravi A."/>
            <person name="Getino M."/>
            <person name="Pursley I."/>
            <person name="Horton D.L."/>
            <person name="Alikhan N.F."/>
            <person name="Baker D."/>
            <person name="Gharbi K."/>
            <person name="Hall N."/>
            <person name="Watson M."/>
            <person name="Adriaenssens E.M."/>
            <person name="Foster-Nyarko E."/>
            <person name="Jarju S."/>
            <person name="Secka A."/>
            <person name="Antonio M."/>
            <person name="Oren A."/>
            <person name="Chaudhuri R.R."/>
            <person name="La Ragione R."/>
            <person name="Hildebrand F."/>
            <person name="Pallen M.J."/>
        </authorList>
    </citation>
    <scope>NUCLEOTIDE SEQUENCE</scope>
    <source>
        <strain evidence="18">CHK199-13235</strain>
    </source>
</reference>
<dbReference type="NCBIfam" id="NF000595">
    <property type="entry name" value="PRK00015.1-3"/>
    <property type="match status" value="1"/>
</dbReference>
<evidence type="ECO:0000256" key="3">
    <source>
        <dbReference type="ARBA" id="ARBA00004065"/>
    </source>
</evidence>
<evidence type="ECO:0000256" key="7">
    <source>
        <dbReference type="ARBA" id="ARBA00022490"/>
    </source>
</evidence>
<dbReference type="CDD" id="cd20736">
    <property type="entry name" value="PoNe_Nuclease"/>
    <property type="match status" value="1"/>
</dbReference>
<evidence type="ECO:0000256" key="6">
    <source>
        <dbReference type="ARBA" id="ARBA00007383"/>
    </source>
</evidence>
<dbReference type="InterPro" id="IPR036397">
    <property type="entry name" value="RNaseH_sf"/>
</dbReference>
<dbReference type="EMBL" id="DVJP01000059">
    <property type="protein sequence ID" value="HIS76955.1"/>
    <property type="molecule type" value="Genomic_DNA"/>
</dbReference>
<comment type="catalytic activity">
    <reaction evidence="1 14 15 16">
        <text>Endonucleolytic cleavage to 5'-phosphomonoester.</text>
        <dbReference type="EC" id="3.1.26.4"/>
    </reaction>
</comment>
<comment type="cofactor">
    <cofactor evidence="14 15">
        <name>Mn(2+)</name>
        <dbReference type="ChEBI" id="CHEBI:29035"/>
    </cofactor>
    <cofactor evidence="14 15">
        <name>Mg(2+)</name>
        <dbReference type="ChEBI" id="CHEBI:18420"/>
    </cofactor>
    <text evidence="14 15">Manganese or magnesium. Binds 1 divalent metal ion per monomer in the absence of substrate. May bind a second metal ion after substrate binding.</text>
</comment>
<evidence type="ECO:0000256" key="14">
    <source>
        <dbReference type="HAMAP-Rule" id="MF_00052"/>
    </source>
</evidence>
<comment type="similarity">
    <text evidence="5 13">Belongs to the UPF0102 family.</text>
</comment>
<dbReference type="HAMAP" id="MF_00048">
    <property type="entry name" value="UPF0102"/>
    <property type="match status" value="1"/>
</dbReference>
<evidence type="ECO:0000256" key="4">
    <source>
        <dbReference type="ARBA" id="ARBA00004496"/>
    </source>
</evidence>
<dbReference type="PANTHER" id="PTHR10954">
    <property type="entry name" value="RIBONUCLEASE H2 SUBUNIT A"/>
    <property type="match status" value="1"/>
</dbReference>
<proteinExistence type="inferred from homology"/>
<evidence type="ECO:0000313" key="18">
    <source>
        <dbReference type="EMBL" id="HIS76955.1"/>
    </source>
</evidence>
<dbReference type="GO" id="GO:0005737">
    <property type="term" value="C:cytoplasm"/>
    <property type="evidence" value="ECO:0007669"/>
    <property type="project" value="UniProtKB-SubCell"/>
</dbReference>
<evidence type="ECO:0000256" key="16">
    <source>
        <dbReference type="RuleBase" id="RU003515"/>
    </source>
</evidence>
<dbReference type="InterPro" id="IPR001352">
    <property type="entry name" value="RNase_HII/HIII"/>
</dbReference>
<evidence type="ECO:0000256" key="9">
    <source>
        <dbReference type="ARBA" id="ARBA00022723"/>
    </source>
</evidence>
<dbReference type="Pfam" id="PF02021">
    <property type="entry name" value="UPF0102"/>
    <property type="match status" value="1"/>
</dbReference>
<dbReference type="Proteomes" id="UP000824002">
    <property type="component" value="Unassembled WGS sequence"/>
</dbReference>
<dbReference type="SUPFAM" id="SSF53098">
    <property type="entry name" value="Ribonuclease H-like"/>
    <property type="match status" value="1"/>
</dbReference>
<reference evidence="18" key="1">
    <citation type="submission" date="2020-10" db="EMBL/GenBank/DDBJ databases">
        <authorList>
            <person name="Gilroy R."/>
        </authorList>
    </citation>
    <scope>NUCLEOTIDE SEQUENCE</scope>
    <source>
        <strain evidence="18">CHK199-13235</strain>
    </source>
</reference>
<dbReference type="EC" id="3.1.26.4" evidence="14"/>
<dbReference type="AlphaFoldDB" id="A0A9D1K053"/>
<dbReference type="CDD" id="cd07182">
    <property type="entry name" value="RNase_HII_bacteria_HII_like"/>
    <property type="match status" value="1"/>
</dbReference>
<evidence type="ECO:0000256" key="11">
    <source>
        <dbReference type="ARBA" id="ARBA00022801"/>
    </source>
</evidence>
<keyword evidence="7 14" id="KW-0963">Cytoplasm</keyword>
<organism evidence="18 19">
    <name type="scientific">Candidatus Merdivicinus excrementipullorum</name>
    <dbReference type="NCBI Taxonomy" id="2840867"/>
    <lineage>
        <taxon>Bacteria</taxon>
        <taxon>Bacillati</taxon>
        <taxon>Bacillota</taxon>
        <taxon>Clostridia</taxon>
        <taxon>Eubacteriales</taxon>
        <taxon>Oscillospiraceae</taxon>
        <taxon>Oscillospiraceae incertae sedis</taxon>
        <taxon>Candidatus Merdivicinus</taxon>
    </lineage>
</organism>